<keyword evidence="2" id="KW-1185">Reference proteome</keyword>
<reference evidence="1 2" key="1">
    <citation type="submission" date="2017-07" db="EMBL/GenBank/DDBJ databases">
        <authorList>
            <person name="Talla V."/>
            <person name="Backstrom N."/>
        </authorList>
    </citation>
    <scope>NUCLEOTIDE SEQUENCE [LARGE SCALE GENOMIC DNA]</scope>
</reference>
<protein>
    <submittedName>
        <fullName evidence="1">Uncharacterized protein</fullName>
    </submittedName>
</protein>
<evidence type="ECO:0000313" key="2">
    <source>
        <dbReference type="Proteomes" id="UP000324832"/>
    </source>
</evidence>
<proteinExistence type="predicted"/>
<gene>
    <name evidence="1" type="ORF">LSINAPIS_LOCUS3981</name>
</gene>
<accession>A0A5E4PZ22</accession>
<name>A0A5E4PZ22_9NEOP</name>
<dbReference type="EMBL" id="FZQP02001004">
    <property type="protein sequence ID" value="VVC91275.1"/>
    <property type="molecule type" value="Genomic_DNA"/>
</dbReference>
<dbReference type="AlphaFoldDB" id="A0A5E4PZ22"/>
<organism evidence="1 2">
    <name type="scientific">Leptidea sinapis</name>
    <dbReference type="NCBI Taxonomy" id="189913"/>
    <lineage>
        <taxon>Eukaryota</taxon>
        <taxon>Metazoa</taxon>
        <taxon>Ecdysozoa</taxon>
        <taxon>Arthropoda</taxon>
        <taxon>Hexapoda</taxon>
        <taxon>Insecta</taxon>
        <taxon>Pterygota</taxon>
        <taxon>Neoptera</taxon>
        <taxon>Endopterygota</taxon>
        <taxon>Lepidoptera</taxon>
        <taxon>Glossata</taxon>
        <taxon>Ditrysia</taxon>
        <taxon>Papilionoidea</taxon>
        <taxon>Pieridae</taxon>
        <taxon>Dismorphiinae</taxon>
        <taxon>Leptidea</taxon>
    </lineage>
</organism>
<sequence length="244" mass="28284">MKILYAICNIIQFGDSEYLQSYHQDQFFDQYSENNNYDKITDCFCSCQNCDEIKSCCANVCPNCLRTVHNIIVVPYIIPYYIRQQEVTTNKGKFLIGGRKTTVNNDSVTRPTAKDDIVTKTTAKADIVTKATAKPEIVTKATTKRPGTYRRDNDNIVFNDIIMKIKPNSKEKKIYDLVPAKHEIVRKATTKRPCTYNRDTDNIVFNDILKRKPNSKEKKFYTLVPIRRRQPRLMANKSIIITYL</sequence>
<evidence type="ECO:0000313" key="1">
    <source>
        <dbReference type="EMBL" id="VVC91275.1"/>
    </source>
</evidence>
<dbReference type="Proteomes" id="UP000324832">
    <property type="component" value="Unassembled WGS sequence"/>
</dbReference>